<feature type="domain" description="Lysine-specific demethylase 4-like Tudor" evidence="3">
    <location>
        <begin position="135"/>
        <end position="168"/>
    </location>
</feature>
<dbReference type="STRING" id="53326.A0A016UAU2"/>
<dbReference type="Gene3D" id="3.10.330.70">
    <property type="match status" value="1"/>
</dbReference>
<sequence length="197" mass="22271">MASAWLLLVPDKPPIRHPGSRHDGDPVLAHVTCARQAGFLFERRTFPQITAMVCDRHQTPEVGPLMDVNLGDAVIAWMDGGARVQQGRVERIVLRTQLTIDFEDGSMSDNTLPSDIVNCSCIRRRGCSDGRHQPGSRVKVRWNDGELYDGYYRCILKAVEYTVVFSDGTFTRLPRADIYGANDAIPQEVRRRLRKFE</sequence>
<proteinExistence type="predicted"/>
<accession>A0A016UAU2</accession>
<reference evidence="5" key="1">
    <citation type="journal article" date="2015" name="Nat. Genet.">
        <title>The genome and transcriptome of the zoonotic hookworm Ancylostoma ceylanicum identify infection-specific gene families.</title>
        <authorList>
            <person name="Schwarz E.M."/>
            <person name="Hu Y."/>
            <person name="Antoshechkin I."/>
            <person name="Miller M.M."/>
            <person name="Sternberg P.W."/>
            <person name="Aroian R.V."/>
        </authorList>
    </citation>
    <scope>NUCLEOTIDE SEQUENCE</scope>
    <source>
        <strain evidence="5">HY135</strain>
    </source>
</reference>
<evidence type="ECO:0000313" key="4">
    <source>
        <dbReference type="EMBL" id="EYC12295.1"/>
    </source>
</evidence>
<organism evidence="4 5">
    <name type="scientific">Ancylostoma ceylanicum</name>
    <dbReference type="NCBI Taxonomy" id="53326"/>
    <lineage>
        <taxon>Eukaryota</taxon>
        <taxon>Metazoa</taxon>
        <taxon>Ecdysozoa</taxon>
        <taxon>Nematoda</taxon>
        <taxon>Chromadorea</taxon>
        <taxon>Rhabditida</taxon>
        <taxon>Rhabditina</taxon>
        <taxon>Rhabditomorpha</taxon>
        <taxon>Strongyloidea</taxon>
        <taxon>Ancylostomatidae</taxon>
        <taxon>Ancylostomatinae</taxon>
        <taxon>Ancylostoma</taxon>
    </lineage>
</organism>
<gene>
    <name evidence="4" type="primary">Acey_s0048.g1716</name>
    <name evidence="4" type="ORF">Y032_0048g1716</name>
</gene>
<dbReference type="CDD" id="cd20392">
    <property type="entry name" value="Tudor_JMJD2_rpt2"/>
    <property type="match status" value="1"/>
</dbReference>
<comment type="subcellular location">
    <subcellularLocation>
        <location evidence="1">Nucleus</location>
    </subcellularLocation>
</comment>
<dbReference type="GO" id="GO:0005634">
    <property type="term" value="C:nucleus"/>
    <property type="evidence" value="ECO:0007669"/>
    <property type="project" value="UniProtKB-SubCell"/>
</dbReference>
<dbReference type="EMBL" id="JARK01001384">
    <property type="protein sequence ID" value="EYC12295.1"/>
    <property type="molecule type" value="Genomic_DNA"/>
</dbReference>
<name>A0A016UAU2_9BILA</name>
<keyword evidence="2" id="KW-0677">Repeat</keyword>
<dbReference type="Gene3D" id="2.30.30.140">
    <property type="match status" value="1"/>
</dbReference>
<dbReference type="Pfam" id="PF18104">
    <property type="entry name" value="Tudor_2"/>
    <property type="match status" value="1"/>
</dbReference>
<protein>
    <recommendedName>
        <fullName evidence="3">Lysine-specific demethylase 4-like Tudor domain-containing protein</fullName>
    </recommendedName>
</protein>
<evidence type="ECO:0000259" key="3">
    <source>
        <dbReference type="Pfam" id="PF18104"/>
    </source>
</evidence>
<evidence type="ECO:0000313" key="5">
    <source>
        <dbReference type="Proteomes" id="UP000024635"/>
    </source>
</evidence>
<dbReference type="InterPro" id="IPR040477">
    <property type="entry name" value="KDM4-like_Tudor"/>
</dbReference>
<evidence type="ECO:0000256" key="1">
    <source>
        <dbReference type="ARBA" id="ARBA00004123"/>
    </source>
</evidence>
<dbReference type="OrthoDB" id="9547406at2759"/>
<dbReference type="AlphaFoldDB" id="A0A016UAU2"/>
<dbReference type="Proteomes" id="UP000024635">
    <property type="component" value="Unassembled WGS sequence"/>
</dbReference>
<keyword evidence="5" id="KW-1185">Reference proteome</keyword>
<comment type="caution">
    <text evidence="4">The sequence shown here is derived from an EMBL/GenBank/DDBJ whole genome shotgun (WGS) entry which is preliminary data.</text>
</comment>
<dbReference type="SUPFAM" id="SSF63748">
    <property type="entry name" value="Tudor/PWWP/MBT"/>
    <property type="match status" value="2"/>
</dbReference>
<evidence type="ECO:0000256" key="2">
    <source>
        <dbReference type="ARBA" id="ARBA00022737"/>
    </source>
</evidence>